<gene>
    <name evidence="1" type="ORF">QD47_26855</name>
</gene>
<sequence length="119" mass="14168">EYGLKTYKHLIYYYSLLSEEVEINDFGKIRSLHILWEHKNMMVKRLEYLSENGHLNNVELTIMNYKKMAKKAIILRNLILKSNVHVDKSVYIKVINGLRDLELIESEALEKALELFRKN</sequence>
<organism evidence="1 2">
    <name type="scientific">Paenibacillus terrae</name>
    <dbReference type="NCBI Taxonomy" id="159743"/>
    <lineage>
        <taxon>Bacteria</taxon>
        <taxon>Bacillati</taxon>
        <taxon>Bacillota</taxon>
        <taxon>Bacilli</taxon>
        <taxon>Bacillales</taxon>
        <taxon>Paenibacillaceae</taxon>
        <taxon>Paenibacillus</taxon>
    </lineage>
</organism>
<evidence type="ECO:0000313" key="2">
    <source>
        <dbReference type="Proteomes" id="UP000032534"/>
    </source>
</evidence>
<protein>
    <submittedName>
        <fullName evidence="1">Uncharacterized protein</fullName>
    </submittedName>
</protein>
<reference evidence="1 2" key="1">
    <citation type="submission" date="2014-11" db="EMBL/GenBank/DDBJ databases">
        <title>Draft Genome Sequences of Paenibacillus polymyxa NRRL B-30509 and Paenibacillus terrae NRRL B-30644, Strains from a Poultry Environment that Produce Tridecaptin A and Paenicidins.</title>
        <authorList>
            <person name="van Belkum M.J."/>
            <person name="Lohans C.T."/>
            <person name="Vederas J.C."/>
        </authorList>
    </citation>
    <scope>NUCLEOTIDE SEQUENCE [LARGE SCALE GENOMIC DNA]</scope>
    <source>
        <strain evidence="1 2">NRRL B-30644</strain>
    </source>
</reference>
<accession>A0A0D7WU13</accession>
<dbReference type="EMBL" id="JTHP01000097">
    <property type="protein sequence ID" value="KJD42671.1"/>
    <property type="molecule type" value="Genomic_DNA"/>
</dbReference>
<keyword evidence="2" id="KW-1185">Reference proteome</keyword>
<dbReference type="AlphaFoldDB" id="A0A0D7WU13"/>
<proteinExistence type="predicted"/>
<dbReference type="Proteomes" id="UP000032534">
    <property type="component" value="Unassembled WGS sequence"/>
</dbReference>
<feature type="non-terminal residue" evidence="1">
    <location>
        <position position="1"/>
    </location>
</feature>
<comment type="caution">
    <text evidence="1">The sequence shown here is derived from an EMBL/GenBank/DDBJ whole genome shotgun (WGS) entry which is preliminary data.</text>
</comment>
<dbReference type="PATRIC" id="fig|159743.3.peg.5975"/>
<evidence type="ECO:0000313" key="1">
    <source>
        <dbReference type="EMBL" id="KJD42671.1"/>
    </source>
</evidence>
<name>A0A0D7WU13_9BACL</name>